<dbReference type="GO" id="GO:0005743">
    <property type="term" value="C:mitochondrial inner membrane"/>
    <property type="evidence" value="ECO:0007669"/>
    <property type="project" value="TreeGrafter"/>
</dbReference>
<evidence type="ECO:0000256" key="1">
    <source>
        <dbReference type="ARBA" id="ARBA00009670"/>
    </source>
</evidence>
<proteinExistence type="inferred from homology"/>
<dbReference type="Proteomes" id="UP000616769">
    <property type="component" value="Unassembled WGS sequence"/>
</dbReference>
<dbReference type="InterPro" id="IPR045307">
    <property type="entry name" value="ADCK1_dom"/>
</dbReference>
<dbReference type="AlphaFoldDB" id="A0A132A8C0"/>
<dbReference type="InterPro" id="IPR051130">
    <property type="entry name" value="Mito_struct-func_regulator"/>
</dbReference>
<gene>
    <name evidence="3" type="ORF">QR98_0057140</name>
</gene>
<reference evidence="3 4" key="1">
    <citation type="journal article" date="2015" name="Parasit. Vectors">
        <title>Draft genome of the scabies mite.</title>
        <authorList>
            <person name="Rider S.D.Jr."/>
            <person name="Morgan M.S."/>
            <person name="Arlian L.G."/>
        </authorList>
    </citation>
    <scope>NUCLEOTIDE SEQUENCE [LARGE SCALE GENOMIC DNA]</scope>
    <source>
        <strain evidence="3">Arlian Lab</strain>
    </source>
</reference>
<comment type="similarity">
    <text evidence="1">Belongs to the protein kinase superfamily. ADCK protein kinase family.</text>
</comment>
<dbReference type="PANTHER" id="PTHR43173">
    <property type="entry name" value="ABC1 FAMILY PROTEIN"/>
    <property type="match status" value="1"/>
</dbReference>
<sequence>MTFTKLFKISSLTGMGIYTGFLVDSSRNVRHIGLVRFGVAAFTAVSIAVDYKTSVSKLQDSTEITLQKWSDCHRRSAERLLNLCSINGGVFIKVGQHIAALEHLVPPEYVETLKVLHNQAPRSKITAIKLAIQKEIGQSFDDIFAEFEEEPIASASLAQVYRAKLKAENAKVAVKVQHPQVFKHSLVDIATMEFLARTINRLFPEYSFIWLVEETKKNLPLEMDFVHEGKNSELVGPLLKEFSWLKIPKIYWKYTTKRVLVMEFIDGRLITDNQFFVSNKINTRLIANRFEDIYNKMIYTYGTIHCDPHPGNVMVKKHPNDNDFDLYLLDHGLYTRSTFQQYLTDDFRQNYCSMLLAIMNGDIDQIKNCANEMGISDEDAALLSCMISAKPWSSVSKGLSNRSINKETIKQEKEELKKNIAIYMGSISKVLAKVDRQLLLVMKTNDLVRSISRNLGRDERSTLINMNRYCLDTVTEKRLRQTQNVWSRMMIRLNNRIAHFRLTFYSLCVWMGSLFESKAIA</sequence>
<dbReference type="GO" id="GO:0055088">
    <property type="term" value="P:lipid homeostasis"/>
    <property type="evidence" value="ECO:0007669"/>
    <property type="project" value="TreeGrafter"/>
</dbReference>
<dbReference type="GO" id="GO:0007005">
    <property type="term" value="P:mitochondrion organization"/>
    <property type="evidence" value="ECO:0007669"/>
    <property type="project" value="TreeGrafter"/>
</dbReference>
<dbReference type="SUPFAM" id="SSF56112">
    <property type="entry name" value="Protein kinase-like (PK-like)"/>
    <property type="match status" value="1"/>
</dbReference>
<accession>A0A132A8C0</accession>
<dbReference type="OrthoDB" id="427480at2759"/>
<protein>
    <submittedName>
        <fullName evidence="3">ABC1-like protein 1</fullName>
    </submittedName>
</protein>
<dbReference type="CDD" id="cd13969">
    <property type="entry name" value="ADCK1-like"/>
    <property type="match status" value="1"/>
</dbReference>
<organism evidence="3 4">
    <name type="scientific">Sarcoptes scabiei</name>
    <name type="common">Itch mite</name>
    <name type="synonym">Acarus scabiei</name>
    <dbReference type="NCBI Taxonomy" id="52283"/>
    <lineage>
        <taxon>Eukaryota</taxon>
        <taxon>Metazoa</taxon>
        <taxon>Ecdysozoa</taxon>
        <taxon>Arthropoda</taxon>
        <taxon>Chelicerata</taxon>
        <taxon>Arachnida</taxon>
        <taxon>Acari</taxon>
        <taxon>Acariformes</taxon>
        <taxon>Sarcoptiformes</taxon>
        <taxon>Astigmata</taxon>
        <taxon>Psoroptidia</taxon>
        <taxon>Sarcoptoidea</taxon>
        <taxon>Sarcoptidae</taxon>
        <taxon>Sarcoptinae</taxon>
        <taxon>Sarcoptes</taxon>
    </lineage>
</organism>
<comment type="caution">
    <text evidence="3">The sequence shown here is derived from an EMBL/GenBank/DDBJ whole genome shotgun (WGS) entry which is preliminary data.</text>
</comment>
<name>A0A132A8C0_SARSC</name>
<dbReference type="PANTHER" id="PTHR43173:SF19">
    <property type="entry name" value="AARF DOMAIN-CONTAINING PROTEIN KINASE 1"/>
    <property type="match status" value="1"/>
</dbReference>
<dbReference type="Pfam" id="PF03109">
    <property type="entry name" value="ABC1"/>
    <property type="match status" value="1"/>
</dbReference>
<evidence type="ECO:0000313" key="3">
    <source>
        <dbReference type="EMBL" id="KPM07226.1"/>
    </source>
</evidence>
<dbReference type="VEuPathDB" id="VectorBase:SSCA007649"/>
<dbReference type="Gene3D" id="1.10.510.10">
    <property type="entry name" value="Transferase(Phosphotransferase) domain 1"/>
    <property type="match status" value="1"/>
</dbReference>
<dbReference type="InterPro" id="IPR004147">
    <property type="entry name" value="ABC1_dom"/>
</dbReference>
<feature type="domain" description="ABC1 atypical kinase-like" evidence="2">
    <location>
        <begin position="116"/>
        <end position="368"/>
    </location>
</feature>
<dbReference type="EMBL" id="JXLN01011411">
    <property type="protein sequence ID" value="KPM07226.1"/>
    <property type="molecule type" value="Genomic_DNA"/>
</dbReference>
<evidence type="ECO:0000259" key="2">
    <source>
        <dbReference type="Pfam" id="PF03109"/>
    </source>
</evidence>
<dbReference type="InterPro" id="IPR011009">
    <property type="entry name" value="Kinase-like_dom_sf"/>
</dbReference>
<evidence type="ECO:0000313" key="4">
    <source>
        <dbReference type="Proteomes" id="UP000616769"/>
    </source>
</evidence>